<dbReference type="GO" id="GO:0005886">
    <property type="term" value="C:plasma membrane"/>
    <property type="evidence" value="ECO:0007669"/>
    <property type="project" value="TreeGrafter"/>
</dbReference>
<organism evidence="1 2">
    <name type="scientific">Heracleum sosnowskyi</name>
    <dbReference type="NCBI Taxonomy" id="360622"/>
    <lineage>
        <taxon>Eukaryota</taxon>
        <taxon>Viridiplantae</taxon>
        <taxon>Streptophyta</taxon>
        <taxon>Embryophyta</taxon>
        <taxon>Tracheophyta</taxon>
        <taxon>Spermatophyta</taxon>
        <taxon>Magnoliopsida</taxon>
        <taxon>eudicotyledons</taxon>
        <taxon>Gunneridae</taxon>
        <taxon>Pentapetalae</taxon>
        <taxon>asterids</taxon>
        <taxon>campanulids</taxon>
        <taxon>Apiales</taxon>
        <taxon>Apiaceae</taxon>
        <taxon>Apioideae</taxon>
        <taxon>apioid superclade</taxon>
        <taxon>Tordylieae</taxon>
        <taxon>Tordyliinae</taxon>
        <taxon>Heracleum</taxon>
    </lineage>
</organism>
<dbReference type="AlphaFoldDB" id="A0AAD8J3Z1"/>
<dbReference type="GO" id="GO:0000145">
    <property type="term" value="C:exocyst"/>
    <property type="evidence" value="ECO:0007669"/>
    <property type="project" value="TreeGrafter"/>
</dbReference>
<evidence type="ECO:0000313" key="1">
    <source>
        <dbReference type="EMBL" id="KAK1396133.1"/>
    </source>
</evidence>
<evidence type="ECO:0000313" key="2">
    <source>
        <dbReference type="Proteomes" id="UP001237642"/>
    </source>
</evidence>
<accession>A0AAD8J3Z1</accession>
<dbReference type="PANTHER" id="PTHR16092:SF14">
    <property type="entry name" value="EXOCYST COMPLEX COMPONENT 1 ISOFORM X1"/>
    <property type="match status" value="1"/>
</dbReference>
<comment type="caution">
    <text evidence="1">The sequence shown here is derived from an EMBL/GenBank/DDBJ whole genome shotgun (WGS) entry which is preliminary data.</text>
</comment>
<sequence length="290" mass="33488">MPFIQLWQLEALLLQRENCMNYSRPLSTDKKGILDPLIEIDIQMIILTNKRVGDFYVLQVKEKRAELEKLKSTFVRRASEFLGNYFASLVDFMISDKSYFSQSGQLKRPDNADLRYKCRTYARLLQHLKSLDKNCLGPLRKAYCSSLNLLLRLEVRAHYSFEQMLPVFISAPQSLGDGCIRVHGVLYLKFIANSCRIQLQYFKERIPWTRMHSWIRVFSRLLAMLLKRKIGILWDLQEMIKKKLNSSEGVDGIEELVSGGKKSHGPGWLIGRHGSSLIKTSTQAPPQTDS</sequence>
<reference evidence="1" key="1">
    <citation type="submission" date="2023-02" db="EMBL/GenBank/DDBJ databases">
        <title>Genome of toxic invasive species Heracleum sosnowskyi carries increased number of genes despite the absence of recent whole-genome duplications.</title>
        <authorList>
            <person name="Schelkunov M."/>
            <person name="Shtratnikova V."/>
            <person name="Makarenko M."/>
            <person name="Klepikova A."/>
            <person name="Omelchenko D."/>
            <person name="Novikova G."/>
            <person name="Obukhova E."/>
            <person name="Bogdanov V."/>
            <person name="Penin A."/>
            <person name="Logacheva M."/>
        </authorList>
    </citation>
    <scope>NUCLEOTIDE SEQUENCE</scope>
    <source>
        <strain evidence="1">Hsosn_3</strain>
        <tissue evidence="1">Leaf</tissue>
    </source>
</reference>
<gene>
    <name evidence="1" type="ORF">POM88_005996</name>
</gene>
<dbReference type="EMBL" id="JAUIZM010000002">
    <property type="protein sequence ID" value="KAK1396133.1"/>
    <property type="molecule type" value="Genomic_DNA"/>
</dbReference>
<dbReference type="GO" id="GO:0006893">
    <property type="term" value="P:Golgi to plasma membrane transport"/>
    <property type="evidence" value="ECO:0007669"/>
    <property type="project" value="TreeGrafter"/>
</dbReference>
<name>A0AAD8J3Z1_9APIA</name>
<dbReference type="PANTHER" id="PTHR16092">
    <property type="entry name" value="SEC3/SYNTAXIN-RELATED"/>
    <property type="match status" value="1"/>
</dbReference>
<reference evidence="1" key="2">
    <citation type="submission" date="2023-05" db="EMBL/GenBank/DDBJ databases">
        <authorList>
            <person name="Schelkunov M.I."/>
        </authorList>
    </citation>
    <scope>NUCLEOTIDE SEQUENCE</scope>
    <source>
        <strain evidence="1">Hsosn_3</strain>
        <tissue evidence="1">Leaf</tissue>
    </source>
</reference>
<proteinExistence type="predicted"/>
<protein>
    <submittedName>
        <fullName evidence="1">Uncharacterized protein</fullName>
    </submittedName>
</protein>
<dbReference type="Proteomes" id="UP001237642">
    <property type="component" value="Unassembled WGS sequence"/>
</dbReference>
<dbReference type="GO" id="GO:0006887">
    <property type="term" value="P:exocytosis"/>
    <property type="evidence" value="ECO:0007669"/>
    <property type="project" value="TreeGrafter"/>
</dbReference>
<keyword evidence="2" id="KW-1185">Reference proteome</keyword>
<dbReference type="GO" id="GO:0005546">
    <property type="term" value="F:phosphatidylinositol-4,5-bisphosphate binding"/>
    <property type="evidence" value="ECO:0007669"/>
    <property type="project" value="TreeGrafter"/>
</dbReference>